<keyword evidence="1" id="KW-0812">Transmembrane</keyword>
<accession>A0ABS7BBH4</accession>
<evidence type="ECO:0000313" key="3">
    <source>
        <dbReference type="Proteomes" id="UP001519863"/>
    </source>
</evidence>
<organism evidence="2 3">
    <name type="scientific">Actinoplanes hulinensis</name>
    <dbReference type="NCBI Taxonomy" id="1144547"/>
    <lineage>
        <taxon>Bacteria</taxon>
        <taxon>Bacillati</taxon>
        <taxon>Actinomycetota</taxon>
        <taxon>Actinomycetes</taxon>
        <taxon>Micromonosporales</taxon>
        <taxon>Micromonosporaceae</taxon>
        <taxon>Actinoplanes</taxon>
    </lineage>
</organism>
<dbReference type="Gene3D" id="2.120.10.30">
    <property type="entry name" value="TolB, C-terminal domain"/>
    <property type="match status" value="1"/>
</dbReference>
<keyword evidence="3" id="KW-1185">Reference proteome</keyword>
<dbReference type="Pfam" id="PF07676">
    <property type="entry name" value="PD40"/>
    <property type="match status" value="1"/>
</dbReference>
<evidence type="ECO:0000256" key="1">
    <source>
        <dbReference type="SAM" id="Phobius"/>
    </source>
</evidence>
<comment type="caution">
    <text evidence="2">The sequence shown here is derived from an EMBL/GenBank/DDBJ whole genome shotgun (WGS) entry which is preliminary data.</text>
</comment>
<sequence>MTRLEDIVGEAVRDLAGNAPAPHDLAAVARTRGRRLRRRRRAAIGTATLALAVVAAVPFVLFQPERKALPTTPTPAPSMSVTVSQPPRTGHWSEQPYLLPGGVVVTALSHKDVGGDLPYGKTLKDGDVVLDRTTGRYRVVPGQHWTVYGAPAGPHAVVSDDHEDLISVNTGQRFFTGGYLLSPMWSPDGTRMVVTTQAGGYVIWDATTGAVIEQPNHPGMKTCSSLCYYTWLPNGQEIALPRAEQPGVRDSKVKDVVVYSADTGAQLRVLPITGIPDSWSQDGRYVLVMDPQLWINPVQVVDVRTGAAVATLRGRNPSFLPDGRILSVTDRKAELYDVSGKRLGSQKLPADFTGRDLSIGMP</sequence>
<dbReference type="EMBL" id="JAHXZI010000018">
    <property type="protein sequence ID" value="MBW6438034.1"/>
    <property type="molecule type" value="Genomic_DNA"/>
</dbReference>
<name>A0ABS7BBH4_9ACTN</name>
<gene>
    <name evidence="2" type="ORF">KZ829_30315</name>
</gene>
<proteinExistence type="predicted"/>
<reference evidence="2 3" key="1">
    <citation type="journal article" date="2013" name="Antonie Van Leeuwenhoek">
        <title>Actinoplanes hulinensis sp. nov., a novel actinomycete isolated from soybean root (Glycine max (L.) Merr).</title>
        <authorList>
            <person name="Shen Y."/>
            <person name="Liu C."/>
            <person name="Wang X."/>
            <person name="Zhao J."/>
            <person name="Jia F."/>
            <person name="Zhang Y."/>
            <person name="Wang L."/>
            <person name="Yang D."/>
            <person name="Xiang W."/>
        </authorList>
    </citation>
    <scope>NUCLEOTIDE SEQUENCE [LARGE SCALE GENOMIC DNA]</scope>
    <source>
        <strain evidence="2 3">NEAU-M9</strain>
    </source>
</reference>
<dbReference type="SUPFAM" id="SSF69322">
    <property type="entry name" value="Tricorn protease domain 2"/>
    <property type="match status" value="1"/>
</dbReference>
<keyword evidence="1" id="KW-1133">Transmembrane helix</keyword>
<dbReference type="InterPro" id="IPR011042">
    <property type="entry name" value="6-blade_b-propeller_TolB-like"/>
</dbReference>
<dbReference type="RefSeq" id="WP_220147306.1">
    <property type="nucleotide sequence ID" value="NZ_JAHXZI010000018.1"/>
</dbReference>
<protein>
    <submittedName>
        <fullName evidence="2">WD40 repeat domain-containing protein</fullName>
    </submittedName>
</protein>
<keyword evidence="1" id="KW-0472">Membrane</keyword>
<dbReference type="Proteomes" id="UP001519863">
    <property type="component" value="Unassembled WGS sequence"/>
</dbReference>
<feature type="transmembrane region" description="Helical" evidence="1">
    <location>
        <begin position="42"/>
        <end position="62"/>
    </location>
</feature>
<evidence type="ECO:0000313" key="2">
    <source>
        <dbReference type="EMBL" id="MBW6438034.1"/>
    </source>
</evidence>
<dbReference type="InterPro" id="IPR011659">
    <property type="entry name" value="WD40"/>
</dbReference>